<dbReference type="CDD" id="cd11722">
    <property type="entry name" value="SOAR"/>
    <property type="match status" value="1"/>
</dbReference>
<evidence type="ECO:0000259" key="17">
    <source>
        <dbReference type="PROSITE" id="PS50105"/>
    </source>
</evidence>
<dbReference type="InParanoid" id="M3ZXN1"/>
<dbReference type="FunFam" id="1.10.150.50:FF:000009">
    <property type="entry name" value="Stromal interaction molecule 1"/>
    <property type="match status" value="1"/>
</dbReference>
<dbReference type="Gene3D" id="1.10.238.180">
    <property type="match status" value="1"/>
</dbReference>
<dbReference type="InterPro" id="IPR032393">
    <property type="entry name" value="SOAR_STIM1/2"/>
</dbReference>
<keyword evidence="10" id="KW-0406">Ion transport</keyword>
<feature type="domain" description="EF-hand" evidence="18">
    <location>
        <begin position="124"/>
        <end position="159"/>
    </location>
</feature>
<keyword evidence="1" id="KW-0813">Transport</keyword>
<evidence type="ECO:0000256" key="13">
    <source>
        <dbReference type="ARBA" id="ARBA00046288"/>
    </source>
</evidence>
<feature type="region of interest" description="Disordered" evidence="15">
    <location>
        <begin position="589"/>
        <end position="630"/>
    </location>
</feature>
<keyword evidence="3" id="KW-0109">Calcium transport</keyword>
<dbReference type="eggNOG" id="KOG4403">
    <property type="taxonomic scope" value="Eukaryota"/>
</dbReference>
<evidence type="ECO:0000256" key="4">
    <source>
        <dbReference type="ARBA" id="ARBA00022692"/>
    </source>
</evidence>
<reference evidence="20" key="2">
    <citation type="journal article" date="2013" name="Nat. Genet.">
        <title>The genome of the platyfish, Xiphophorus maculatus, provides insights into evolutionary adaptation and several complex traits.</title>
        <authorList>
            <person name="Schartl M."/>
            <person name="Walter R.B."/>
            <person name="Shen Y."/>
            <person name="Garcia T."/>
            <person name="Catchen J."/>
            <person name="Amores A."/>
            <person name="Braasch I."/>
            <person name="Chalopin D."/>
            <person name="Volff J.N."/>
            <person name="Lesch K.P."/>
            <person name="Bisazza A."/>
            <person name="Minx P."/>
            <person name="Hillier L."/>
            <person name="Wilson R.K."/>
            <person name="Fuerstenberg S."/>
            <person name="Boore J."/>
            <person name="Searle S."/>
            <person name="Postlethwait J.H."/>
            <person name="Warren W.C."/>
        </authorList>
    </citation>
    <scope>NUCLEOTIDE SEQUENCE [LARGE SCALE GENOMIC DNA]</scope>
    <source>
        <strain evidence="20">JP 163 A</strain>
    </source>
</reference>
<evidence type="ECO:0000256" key="14">
    <source>
        <dbReference type="SAM" id="Coils"/>
    </source>
</evidence>
<sequence>MSESVSFCPTLFHYVQFVPVCLILSQLGLLLPRSRHSPSVQPALMKRSYSERSNSASSFSSGMECVWLVCVCMLSVCVGDDSALDRSGHAHQDHHPLQVVSNGDAASGLCVVDPPLCGDQNSFLSFEAIRSIHKLMDDDADGTVDAMETDEFLREDLQDRNPKAKHRSFHRADPHISLEDMWRAWKESEVYNWTALQVEEWLSLSVELPQYAAGFRMQQLDGKALPRLAVKNVTLTVSLLKVLDRSHAQKLQLKALDVVLFGPPAGRQNRWKDLVLGLSVLMALGGCWFAYIQTRKSRDDLGKLIKDLEGLQRAEESLLDLQTKLRRAQEQQHCVQVEKVKVEEELRSEINSAKREAQRLRELREGSENERSRQKYAEQELEQVRTALRKAERELESRARWAPPEALQKWLQLTHEVEDQHYNNKKQNAERQLLQAREGAEKIKKKRSSLFGTFHVAHSSSLDDVDQKILSAKQALAEVTAALREKLHRWQQIESLTGFCVVNNPGLGALAAALNLDPSFLGLRPPTPQNLLLSDDLDDMDEDILSPGTLQYAAWQMDRRVSDLWPLSGITDTQLPWKQSAQSLMPLRQRAGDPGLTFGSQRLVEGRGLSQGGRGSSTESRPPSGRPRQNRSLSIGQIEFLPVLAPPLSSSLSHPSIDLTSCPPQPNSSSSSCAQGSAHFSAPLSRCSHFIPLDTAPDLQTPGGAVASQRQRCRSGSLGDIMSRSDSDSALALSLSESRALHHSRPHLLDSRPHLLQDQSSAHRGGGRGSGCLEKSSSLVELRGPSSSALTSACSTHSLCMAADDSAAFLSSSASSSSSGIGQGAGVQPSNLRKDRADGLEVSVSRRKKAFYTIFRKRRDSPDAVSQR</sequence>
<evidence type="ECO:0000256" key="11">
    <source>
        <dbReference type="ARBA" id="ARBA00023136"/>
    </source>
</evidence>
<evidence type="ECO:0000256" key="7">
    <source>
        <dbReference type="ARBA" id="ARBA00022837"/>
    </source>
</evidence>
<dbReference type="PANTHER" id="PTHR15136:SF14">
    <property type="entry name" value="STROMAL INTERACTION MOLECULE 1 ISOFORM X1"/>
    <property type="match status" value="1"/>
</dbReference>
<dbReference type="PANTHER" id="PTHR15136">
    <property type="entry name" value="STROMAL INTERACTION MOLECULE HOMOLOG"/>
    <property type="match status" value="1"/>
</dbReference>
<dbReference type="Ensembl" id="ENSXMAT00000006983.2">
    <property type="protein sequence ID" value="ENSXMAP00000006975.2"/>
    <property type="gene ID" value="ENSXMAG00000006959.2"/>
</dbReference>
<evidence type="ECO:0000259" key="18">
    <source>
        <dbReference type="PROSITE" id="PS50222"/>
    </source>
</evidence>
<reference evidence="19" key="3">
    <citation type="submission" date="2025-08" db="UniProtKB">
        <authorList>
            <consortium name="Ensembl"/>
        </authorList>
    </citation>
    <scope>IDENTIFICATION</scope>
    <source>
        <strain evidence="19">JP 163 A</strain>
    </source>
</reference>
<evidence type="ECO:0000256" key="10">
    <source>
        <dbReference type="ARBA" id="ARBA00023065"/>
    </source>
</evidence>
<name>M3ZXN1_XIPMA</name>
<accession>M3ZXN1</accession>
<evidence type="ECO:0000256" key="8">
    <source>
        <dbReference type="ARBA" id="ARBA00022989"/>
    </source>
</evidence>
<dbReference type="PROSITE" id="PS50105">
    <property type="entry name" value="SAM_DOMAIN"/>
    <property type="match status" value="1"/>
</dbReference>
<dbReference type="GO" id="GO:0005886">
    <property type="term" value="C:plasma membrane"/>
    <property type="evidence" value="ECO:0007669"/>
    <property type="project" value="TreeGrafter"/>
</dbReference>
<dbReference type="SUPFAM" id="SSF47769">
    <property type="entry name" value="SAM/Pointed domain"/>
    <property type="match status" value="1"/>
</dbReference>
<dbReference type="HOGENOM" id="CLU_010588_0_1_1"/>
<dbReference type="Pfam" id="PF16533">
    <property type="entry name" value="SOAR"/>
    <property type="match status" value="1"/>
</dbReference>
<feature type="region of interest" description="Disordered" evidence="15">
    <location>
        <begin position="812"/>
        <end position="840"/>
    </location>
</feature>
<keyword evidence="7" id="KW-0106">Calcium</keyword>
<dbReference type="GO" id="GO:0051049">
    <property type="term" value="P:regulation of transport"/>
    <property type="evidence" value="ECO:0007669"/>
    <property type="project" value="UniProtKB-ARBA"/>
</dbReference>
<dbReference type="GO" id="GO:0005783">
    <property type="term" value="C:endoplasmic reticulum"/>
    <property type="evidence" value="ECO:0007669"/>
    <property type="project" value="TreeGrafter"/>
</dbReference>
<dbReference type="GO" id="GO:0006874">
    <property type="term" value="P:intracellular calcium ion homeostasis"/>
    <property type="evidence" value="ECO:0007669"/>
    <property type="project" value="TreeGrafter"/>
</dbReference>
<protein>
    <submittedName>
        <fullName evidence="19">Stromal interaction molecule 1b</fullName>
    </submittedName>
</protein>
<keyword evidence="5" id="KW-0479">Metal-binding</keyword>
<dbReference type="InterPro" id="IPR057835">
    <property type="entry name" value="EF-hand_STIM1/2"/>
</dbReference>
<evidence type="ECO:0000256" key="9">
    <source>
        <dbReference type="ARBA" id="ARBA00023054"/>
    </source>
</evidence>
<comment type="subcellular location">
    <subcellularLocation>
        <location evidence="13">Endomembrane system</location>
        <topology evidence="13">Single-pass type I membrane protein</topology>
    </subcellularLocation>
</comment>
<evidence type="ECO:0000313" key="19">
    <source>
        <dbReference type="Ensembl" id="ENSXMAP00000006975.2"/>
    </source>
</evidence>
<dbReference type="Gene3D" id="1.10.287.3550">
    <property type="match status" value="1"/>
</dbReference>
<dbReference type="InterPro" id="IPR002048">
    <property type="entry name" value="EF_hand_dom"/>
</dbReference>
<keyword evidence="2" id="KW-0597">Phosphoprotein</keyword>
<dbReference type="GeneTree" id="ENSGT00390000000214"/>
<evidence type="ECO:0000256" key="15">
    <source>
        <dbReference type="SAM" id="MobiDB-lite"/>
    </source>
</evidence>
<keyword evidence="20" id="KW-1185">Reference proteome</keyword>
<dbReference type="InterPro" id="IPR001660">
    <property type="entry name" value="SAM"/>
</dbReference>
<evidence type="ECO:0000256" key="6">
    <source>
        <dbReference type="ARBA" id="ARBA00022729"/>
    </source>
</evidence>
<feature type="transmembrane region" description="Helical" evidence="16">
    <location>
        <begin position="274"/>
        <end position="291"/>
    </location>
</feature>
<keyword evidence="9 14" id="KW-0175">Coiled coil</keyword>
<feature type="region of interest" description="Disordered" evidence="15">
    <location>
        <begin position="652"/>
        <end position="676"/>
    </location>
</feature>
<evidence type="ECO:0000256" key="5">
    <source>
        <dbReference type="ARBA" id="ARBA00022723"/>
    </source>
</evidence>
<dbReference type="Gene3D" id="1.10.150.50">
    <property type="entry name" value="Transcription Factor, Ets-1"/>
    <property type="match status" value="1"/>
</dbReference>
<dbReference type="InterPro" id="IPR013761">
    <property type="entry name" value="SAM/pointed_sf"/>
</dbReference>
<evidence type="ECO:0000256" key="3">
    <source>
        <dbReference type="ARBA" id="ARBA00022568"/>
    </source>
</evidence>
<feature type="domain" description="SAM" evidence="17">
    <location>
        <begin position="193"/>
        <end position="251"/>
    </location>
</feature>
<dbReference type="OMA" id="PWKHSGW"/>
<organism evidence="19 20">
    <name type="scientific">Xiphophorus maculatus</name>
    <name type="common">Southern platyfish</name>
    <name type="synonym">Platypoecilus maculatus</name>
    <dbReference type="NCBI Taxonomy" id="8083"/>
    <lineage>
        <taxon>Eukaryota</taxon>
        <taxon>Metazoa</taxon>
        <taxon>Chordata</taxon>
        <taxon>Craniata</taxon>
        <taxon>Vertebrata</taxon>
        <taxon>Euteleostomi</taxon>
        <taxon>Actinopterygii</taxon>
        <taxon>Neopterygii</taxon>
        <taxon>Teleostei</taxon>
        <taxon>Neoteleostei</taxon>
        <taxon>Acanthomorphata</taxon>
        <taxon>Ovalentaria</taxon>
        <taxon>Atherinomorphae</taxon>
        <taxon>Cyprinodontiformes</taxon>
        <taxon>Poeciliidae</taxon>
        <taxon>Poeciliinae</taxon>
        <taxon>Xiphophorus</taxon>
    </lineage>
</organism>
<dbReference type="AlphaFoldDB" id="M3ZXN1"/>
<evidence type="ECO:0000256" key="16">
    <source>
        <dbReference type="SAM" id="Phobius"/>
    </source>
</evidence>
<feature type="region of interest" description="Disordered" evidence="15">
    <location>
        <begin position="758"/>
        <end position="777"/>
    </location>
</feature>
<dbReference type="GO" id="GO:0002115">
    <property type="term" value="P:store-operated calcium entry"/>
    <property type="evidence" value="ECO:0007669"/>
    <property type="project" value="TreeGrafter"/>
</dbReference>
<dbReference type="InterPro" id="IPR037608">
    <property type="entry name" value="STIM1/2"/>
</dbReference>
<evidence type="ECO:0000256" key="12">
    <source>
        <dbReference type="ARBA" id="ARBA00023180"/>
    </source>
</evidence>
<reference evidence="20" key="1">
    <citation type="submission" date="2012-01" db="EMBL/GenBank/DDBJ databases">
        <authorList>
            <person name="Walter R."/>
            <person name="Schartl M."/>
            <person name="Warren W."/>
        </authorList>
    </citation>
    <scope>NUCLEOTIDE SEQUENCE [LARGE SCALE GENOMIC DNA]</scope>
    <source>
        <strain evidence="20">JP 163 A</strain>
    </source>
</reference>
<dbReference type="FunFam" id="1.20.5.340:FF:000011">
    <property type="entry name" value="Stromal interaction molecule 1"/>
    <property type="match status" value="1"/>
</dbReference>
<keyword evidence="12" id="KW-0325">Glycoprotein</keyword>
<feature type="coiled-coil region" evidence="14">
    <location>
        <begin position="311"/>
        <end position="398"/>
    </location>
</feature>
<feature type="region of interest" description="Disordered" evidence="15">
    <location>
        <begin position="698"/>
        <end position="721"/>
    </location>
</feature>
<dbReference type="Gene3D" id="1.20.5.340">
    <property type="match status" value="1"/>
</dbReference>
<dbReference type="STRING" id="8083.ENSXMAP00000006975"/>
<dbReference type="GO" id="GO:0005509">
    <property type="term" value="F:calcium ion binding"/>
    <property type="evidence" value="ECO:0007669"/>
    <property type="project" value="InterPro"/>
</dbReference>
<dbReference type="GO" id="GO:0005246">
    <property type="term" value="F:calcium channel regulator activity"/>
    <property type="evidence" value="ECO:0007669"/>
    <property type="project" value="InterPro"/>
</dbReference>
<evidence type="ECO:0000313" key="20">
    <source>
        <dbReference type="Proteomes" id="UP000002852"/>
    </source>
</evidence>
<keyword evidence="8 16" id="KW-1133">Transmembrane helix</keyword>
<dbReference type="PROSITE" id="PS50222">
    <property type="entry name" value="EF_HAND_2"/>
    <property type="match status" value="1"/>
</dbReference>
<keyword evidence="6" id="KW-0732">Signal</keyword>
<feature type="transmembrane region" description="Helical" evidence="16">
    <location>
        <begin position="12"/>
        <end position="31"/>
    </location>
</feature>
<evidence type="ECO:0000256" key="1">
    <source>
        <dbReference type="ARBA" id="ARBA00022448"/>
    </source>
</evidence>
<keyword evidence="11 16" id="KW-0472">Membrane</keyword>
<dbReference type="FunFam" id="1.10.238.180:FF:000001">
    <property type="entry name" value="Stromal interaction molecule 1"/>
    <property type="match status" value="1"/>
</dbReference>
<reference evidence="19" key="4">
    <citation type="submission" date="2025-09" db="UniProtKB">
        <authorList>
            <consortium name="Ensembl"/>
        </authorList>
    </citation>
    <scope>IDENTIFICATION</scope>
    <source>
        <strain evidence="19">JP 163 A</strain>
    </source>
</reference>
<dbReference type="Pfam" id="PF25578">
    <property type="entry name" value="EF-hand_STIM1"/>
    <property type="match status" value="1"/>
</dbReference>
<evidence type="ECO:0000256" key="2">
    <source>
        <dbReference type="ARBA" id="ARBA00022553"/>
    </source>
</evidence>
<proteinExistence type="predicted"/>
<keyword evidence="4 16" id="KW-0812">Transmembrane</keyword>
<dbReference type="Proteomes" id="UP000002852">
    <property type="component" value="Unassembled WGS sequence"/>
</dbReference>